<dbReference type="GO" id="GO:0005634">
    <property type="term" value="C:nucleus"/>
    <property type="evidence" value="ECO:0007669"/>
    <property type="project" value="TreeGrafter"/>
</dbReference>
<dbReference type="InterPro" id="IPR000571">
    <property type="entry name" value="Znf_CCCH"/>
</dbReference>
<accession>A0A077WFX0</accession>
<dbReference type="InterPro" id="IPR036855">
    <property type="entry name" value="Znf_CCCH_sf"/>
</dbReference>
<name>A0A077WFX0_9FUNG</name>
<feature type="domain" description="C3H1-type" evidence="7">
    <location>
        <begin position="338"/>
        <end position="363"/>
    </location>
</feature>
<reference evidence="8" key="1">
    <citation type="journal article" date="2014" name="Genome Announc.">
        <title>De novo whole-genome sequence and genome annotation of Lichtheimia ramosa.</title>
        <authorList>
            <person name="Linde J."/>
            <person name="Schwartze V."/>
            <person name="Binder U."/>
            <person name="Lass-Florl C."/>
            <person name="Voigt K."/>
            <person name="Horn F."/>
        </authorList>
    </citation>
    <scope>NUCLEOTIDE SEQUENCE</scope>
    <source>
        <strain evidence="8">JMRC FSU:6197</strain>
    </source>
</reference>
<feature type="domain" description="C3H1-type" evidence="7">
    <location>
        <begin position="250"/>
        <end position="276"/>
    </location>
</feature>
<evidence type="ECO:0000256" key="2">
    <source>
        <dbReference type="ARBA" id="ARBA00022737"/>
    </source>
</evidence>
<feature type="zinc finger region" description="C3H1-type" evidence="5">
    <location>
        <begin position="338"/>
        <end position="363"/>
    </location>
</feature>
<feature type="domain" description="C3H1-type" evidence="7">
    <location>
        <begin position="301"/>
        <end position="328"/>
    </location>
</feature>
<evidence type="ECO:0000259" key="7">
    <source>
        <dbReference type="PROSITE" id="PS50103"/>
    </source>
</evidence>
<protein>
    <recommendedName>
        <fullName evidence="7">C3H1-type domain-containing protein</fullName>
    </recommendedName>
</protein>
<dbReference type="SUPFAM" id="SSF90229">
    <property type="entry name" value="CCCH zinc finger"/>
    <property type="match status" value="3"/>
</dbReference>
<dbReference type="GO" id="GO:0008270">
    <property type="term" value="F:zinc ion binding"/>
    <property type="evidence" value="ECO:0007669"/>
    <property type="project" value="UniProtKB-KW"/>
</dbReference>
<dbReference type="SMART" id="SM00356">
    <property type="entry name" value="ZnF_C3H1"/>
    <property type="match status" value="4"/>
</dbReference>
<feature type="compositionally biased region" description="Basic and acidic residues" evidence="6">
    <location>
        <begin position="135"/>
        <end position="148"/>
    </location>
</feature>
<feature type="zinc finger region" description="C3H1-type" evidence="5">
    <location>
        <begin position="301"/>
        <end position="328"/>
    </location>
</feature>
<feature type="domain" description="C3H1-type" evidence="7">
    <location>
        <begin position="281"/>
        <end position="300"/>
    </location>
</feature>
<dbReference type="EMBL" id="LK023319">
    <property type="protein sequence ID" value="CDS06325.1"/>
    <property type="molecule type" value="Genomic_DNA"/>
</dbReference>
<sequence length="363" mass="41065">MANESTSQQQDNSFLLNLLAMCSNTNTPPTTTSNVTLPTPSRSWFFDMNTESKVPVPVSSASSVSPPKPTTEFEPVQTHQTVPASITPPLPSPPSSFHSSTPPYVKQDHQQSQPRMKNQPKWQKKRKGNFQNRHHAAESTHGMDRNDLNDYNSPSKKRQRYEGSPAHTSVDMTNMSSASSIPTSSMTEQRLYNTPRDPRQRHSHIQRERYMNTRQPHPSTSTSIQGSRYSSPEQQTTKDQEQSKDNSTAEDDRPLCSFIALGNCNKTNCPFRHEGDTIQLVCRHFKTNSCSKGAECPFLHDLSAEPCRFFHLGSCKLGSRCPYSHETPLTRELLVRLRSLTEPCKYYHEKGFCTNGDECLFIH</sequence>
<feature type="compositionally biased region" description="Polar residues" evidence="6">
    <location>
        <begin position="166"/>
        <end position="175"/>
    </location>
</feature>
<dbReference type="PROSITE" id="PS50103">
    <property type="entry name" value="ZF_C3H1"/>
    <property type="match status" value="4"/>
</dbReference>
<feature type="zinc finger region" description="C3H1-type" evidence="5">
    <location>
        <begin position="250"/>
        <end position="276"/>
    </location>
</feature>
<dbReference type="PANTHER" id="PTHR13119:SF12">
    <property type="entry name" value="PROTEIN SUPPRESSOR OF SABLE"/>
    <property type="match status" value="1"/>
</dbReference>
<feature type="compositionally biased region" description="Low complexity" evidence="6">
    <location>
        <begin position="54"/>
        <end position="65"/>
    </location>
</feature>
<evidence type="ECO:0000256" key="5">
    <source>
        <dbReference type="PROSITE-ProRule" id="PRU00723"/>
    </source>
</evidence>
<evidence type="ECO:0000313" key="8">
    <source>
        <dbReference type="EMBL" id="CDS06325.1"/>
    </source>
</evidence>
<evidence type="ECO:0000256" key="6">
    <source>
        <dbReference type="SAM" id="MobiDB-lite"/>
    </source>
</evidence>
<feature type="compositionally biased region" description="Low complexity" evidence="6">
    <location>
        <begin position="176"/>
        <end position="185"/>
    </location>
</feature>
<evidence type="ECO:0000256" key="3">
    <source>
        <dbReference type="ARBA" id="ARBA00022771"/>
    </source>
</evidence>
<dbReference type="Gene3D" id="4.10.1000.10">
    <property type="entry name" value="Zinc finger, CCCH-type"/>
    <property type="match status" value="2"/>
</dbReference>
<keyword evidence="2" id="KW-0677">Repeat</keyword>
<evidence type="ECO:0000256" key="1">
    <source>
        <dbReference type="ARBA" id="ARBA00022723"/>
    </source>
</evidence>
<feature type="zinc finger region" description="C3H1-type" evidence="5">
    <location>
        <begin position="281"/>
        <end position="300"/>
    </location>
</feature>
<dbReference type="OrthoDB" id="411372at2759"/>
<feature type="compositionally biased region" description="Polar residues" evidence="6">
    <location>
        <begin position="212"/>
        <end position="235"/>
    </location>
</feature>
<dbReference type="PANTHER" id="PTHR13119">
    <property type="entry name" value="ZINC FINGER CCCH DOMAIN-CONTAINING PROTEI"/>
    <property type="match status" value="1"/>
</dbReference>
<dbReference type="Pfam" id="PF00642">
    <property type="entry name" value="zf-CCCH"/>
    <property type="match status" value="2"/>
</dbReference>
<dbReference type="GO" id="GO:0003723">
    <property type="term" value="F:RNA binding"/>
    <property type="evidence" value="ECO:0007669"/>
    <property type="project" value="InterPro"/>
</dbReference>
<dbReference type="InterPro" id="IPR045124">
    <property type="entry name" value="Su(sable)-like"/>
</dbReference>
<dbReference type="Pfam" id="PF14608">
    <property type="entry name" value="zf-CCCH_2"/>
    <property type="match status" value="2"/>
</dbReference>
<dbReference type="GO" id="GO:0045892">
    <property type="term" value="P:negative regulation of DNA-templated transcription"/>
    <property type="evidence" value="ECO:0007669"/>
    <property type="project" value="InterPro"/>
</dbReference>
<feature type="region of interest" description="Disordered" evidence="6">
    <location>
        <begin position="54"/>
        <end position="251"/>
    </location>
</feature>
<gene>
    <name evidence="8" type="ORF">LRAMOSA08853</name>
</gene>
<dbReference type="AlphaFoldDB" id="A0A077WFX0"/>
<keyword evidence="3 5" id="KW-0863">Zinc-finger</keyword>
<feature type="compositionally biased region" description="Basic residues" evidence="6">
    <location>
        <begin position="122"/>
        <end position="134"/>
    </location>
</feature>
<organism evidence="8">
    <name type="scientific">Lichtheimia ramosa</name>
    <dbReference type="NCBI Taxonomy" id="688394"/>
    <lineage>
        <taxon>Eukaryota</taxon>
        <taxon>Fungi</taxon>
        <taxon>Fungi incertae sedis</taxon>
        <taxon>Mucoromycota</taxon>
        <taxon>Mucoromycotina</taxon>
        <taxon>Mucoromycetes</taxon>
        <taxon>Mucorales</taxon>
        <taxon>Lichtheimiaceae</taxon>
        <taxon>Lichtheimia</taxon>
    </lineage>
</organism>
<evidence type="ECO:0000256" key="4">
    <source>
        <dbReference type="ARBA" id="ARBA00022833"/>
    </source>
</evidence>
<keyword evidence="1 5" id="KW-0479">Metal-binding</keyword>
<feature type="compositionally biased region" description="Basic and acidic residues" evidence="6">
    <location>
        <begin position="196"/>
        <end position="211"/>
    </location>
</feature>
<proteinExistence type="predicted"/>
<keyword evidence="4 5" id="KW-0862">Zinc</keyword>